<dbReference type="PANTHER" id="PTHR43386:SF1">
    <property type="entry name" value="D,D-DIPEPTIDE TRANSPORT SYSTEM PERMEASE PROTEIN DDPC-RELATED"/>
    <property type="match status" value="1"/>
</dbReference>
<evidence type="ECO:0000256" key="2">
    <source>
        <dbReference type="ARBA" id="ARBA00022448"/>
    </source>
</evidence>
<dbReference type="Proteomes" id="UP001163064">
    <property type="component" value="Unassembled WGS sequence"/>
</dbReference>
<name>A0ABT3U137_9ACTN</name>
<evidence type="ECO:0000313" key="9">
    <source>
        <dbReference type="EMBL" id="MCX3063021.1"/>
    </source>
</evidence>
<evidence type="ECO:0000256" key="3">
    <source>
        <dbReference type="ARBA" id="ARBA00022475"/>
    </source>
</evidence>
<evidence type="ECO:0000256" key="4">
    <source>
        <dbReference type="ARBA" id="ARBA00022692"/>
    </source>
</evidence>
<comment type="similarity">
    <text evidence="7">Belongs to the binding-protein-dependent transport system permease family.</text>
</comment>
<keyword evidence="6 7" id="KW-0472">Membrane</keyword>
<evidence type="ECO:0000256" key="7">
    <source>
        <dbReference type="RuleBase" id="RU363032"/>
    </source>
</evidence>
<feature type="transmembrane region" description="Helical" evidence="7">
    <location>
        <begin position="208"/>
        <end position="232"/>
    </location>
</feature>
<keyword evidence="3" id="KW-1003">Cell membrane</keyword>
<dbReference type="CDD" id="cd06261">
    <property type="entry name" value="TM_PBP2"/>
    <property type="match status" value="1"/>
</dbReference>
<feature type="transmembrane region" description="Helical" evidence="7">
    <location>
        <begin position="94"/>
        <end position="121"/>
    </location>
</feature>
<dbReference type="PROSITE" id="PS50928">
    <property type="entry name" value="ABC_TM1"/>
    <property type="match status" value="1"/>
</dbReference>
<keyword evidence="4 7" id="KW-0812">Transmembrane</keyword>
<reference evidence="9" key="1">
    <citation type="submission" date="2022-10" db="EMBL/GenBank/DDBJ databases">
        <title>Streptomyces beihaiensis sp. nov., a chitin degrading actinobacterium, isolated from shrimp pond soil.</title>
        <authorList>
            <person name="Xie J."/>
            <person name="Shen N."/>
        </authorList>
    </citation>
    <scope>NUCLEOTIDE SEQUENCE</scope>
    <source>
        <strain evidence="9">GXMU-J5</strain>
    </source>
</reference>
<sequence>MTATATALAAPPDDTAAARGGRLRAALRSGRLRAGLGIVAVLALTAALGPLFLGDPDAVSQDLSQAPSAAHWLGTTQTGQDVFTQFVVAARGTLLIGATSALIATAVSAVVGIGGGFLGGLTDEALSLLSNIFLVIPGLPLVIVVAAYVGAGTGATILVIALTTWAASARVLRAQTLSLRTRDYVLAARLYGESRRRIVLVEILPNELAIIVSQFIFAVIFAVLTQAALAFLGLDDPSNLTWGTMLYFAQNADALTGGAWWWFIPPGLAIAVLGAALSLISFGLDEVLDPRLRARRRRP</sequence>
<keyword evidence="10" id="KW-1185">Reference proteome</keyword>
<dbReference type="InterPro" id="IPR035906">
    <property type="entry name" value="MetI-like_sf"/>
</dbReference>
<organism evidence="9 10">
    <name type="scientific">Streptomyces beihaiensis</name>
    <dbReference type="NCBI Taxonomy" id="2984495"/>
    <lineage>
        <taxon>Bacteria</taxon>
        <taxon>Bacillati</taxon>
        <taxon>Actinomycetota</taxon>
        <taxon>Actinomycetes</taxon>
        <taxon>Kitasatosporales</taxon>
        <taxon>Streptomycetaceae</taxon>
        <taxon>Streptomyces</taxon>
    </lineage>
</organism>
<comment type="caution">
    <text evidence="9">The sequence shown here is derived from an EMBL/GenBank/DDBJ whole genome shotgun (WGS) entry which is preliminary data.</text>
</comment>
<feature type="transmembrane region" description="Helical" evidence="7">
    <location>
        <begin position="128"/>
        <end position="149"/>
    </location>
</feature>
<dbReference type="PANTHER" id="PTHR43386">
    <property type="entry name" value="OLIGOPEPTIDE TRANSPORT SYSTEM PERMEASE PROTEIN APPC"/>
    <property type="match status" value="1"/>
</dbReference>
<keyword evidence="2 7" id="KW-0813">Transport</keyword>
<comment type="subcellular location">
    <subcellularLocation>
        <location evidence="1 7">Cell membrane</location>
        <topology evidence="1 7">Multi-pass membrane protein</topology>
    </subcellularLocation>
</comment>
<evidence type="ECO:0000256" key="1">
    <source>
        <dbReference type="ARBA" id="ARBA00004651"/>
    </source>
</evidence>
<dbReference type="Gene3D" id="1.10.3720.10">
    <property type="entry name" value="MetI-like"/>
    <property type="match status" value="1"/>
</dbReference>
<evidence type="ECO:0000313" key="10">
    <source>
        <dbReference type="Proteomes" id="UP001163064"/>
    </source>
</evidence>
<gene>
    <name evidence="9" type="ORF">OFY01_25320</name>
</gene>
<dbReference type="RefSeq" id="WP_266603611.1">
    <property type="nucleotide sequence ID" value="NZ_JAPHNL010000292.1"/>
</dbReference>
<dbReference type="InterPro" id="IPR000515">
    <property type="entry name" value="MetI-like"/>
</dbReference>
<dbReference type="InterPro" id="IPR050366">
    <property type="entry name" value="BP-dependent_transpt_permease"/>
</dbReference>
<feature type="transmembrane region" description="Helical" evidence="7">
    <location>
        <begin position="260"/>
        <end position="288"/>
    </location>
</feature>
<dbReference type="EMBL" id="JAPHNL010000292">
    <property type="protein sequence ID" value="MCX3063021.1"/>
    <property type="molecule type" value="Genomic_DNA"/>
</dbReference>
<feature type="transmembrane region" description="Helical" evidence="7">
    <location>
        <begin position="155"/>
        <end position="172"/>
    </location>
</feature>
<evidence type="ECO:0000256" key="5">
    <source>
        <dbReference type="ARBA" id="ARBA00022989"/>
    </source>
</evidence>
<accession>A0ABT3U137</accession>
<dbReference type="SUPFAM" id="SSF161098">
    <property type="entry name" value="MetI-like"/>
    <property type="match status" value="1"/>
</dbReference>
<feature type="domain" description="ABC transmembrane type-1" evidence="8">
    <location>
        <begin position="90"/>
        <end position="281"/>
    </location>
</feature>
<evidence type="ECO:0000256" key="6">
    <source>
        <dbReference type="ARBA" id="ARBA00023136"/>
    </source>
</evidence>
<proteinExistence type="inferred from homology"/>
<feature type="transmembrane region" description="Helical" evidence="7">
    <location>
        <begin position="32"/>
        <end position="53"/>
    </location>
</feature>
<dbReference type="Pfam" id="PF00528">
    <property type="entry name" value="BPD_transp_1"/>
    <property type="match status" value="1"/>
</dbReference>
<protein>
    <submittedName>
        <fullName evidence="9">ABC transporter permease</fullName>
    </submittedName>
</protein>
<keyword evidence="5 7" id="KW-1133">Transmembrane helix</keyword>
<evidence type="ECO:0000259" key="8">
    <source>
        <dbReference type="PROSITE" id="PS50928"/>
    </source>
</evidence>